<dbReference type="GO" id="GO:0008855">
    <property type="term" value="F:exodeoxyribonuclease VII activity"/>
    <property type="evidence" value="ECO:0007669"/>
    <property type="project" value="UniProtKB-UniRule"/>
</dbReference>
<evidence type="ECO:0000313" key="7">
    <source>
        <dbReference type="EMBL" id="SDU63043.1"/>
    </source>
</evidence>
<dbReference type="PANTHER" id="PTHR34137:SF1">
    <property type="entry name" value="EXODEOXYRIBONUCLEASE 7 SMALL SUBUNIT"/>
    <property type="match status" value="1"/>
</dbReference>
<dbReference type="Pfam" id="PF02609">
    <property type="entry name" value="Exonuc_VII_S"/>
    <property type="match status" value="1"/>
</dbReference>
<dbReference type="PIRSF" id="PIRSF006488">
    <property type="entry name" value="Exonuc_VII_S"/>
    <property type="match status" value="1"/>
</dbReference>
<evidence type="ECO:0000256" key="6">
    <source>
        <dbReference type="HAMAP-Rule" id="MF_00337"/>
    </source>
</evidence>
<evidence type="ECO:0000256" key="4">
    <source>
        <dbReference type="ARBA" id="ARBA00022801"/>
    </source>
</evidence>
<evidence type="ECO:0000313" key="8">
    <source>
        <dbReference type="Proteomes" id="UP000199608"/>
    </source>
</evidence>
<keyword evidence="3 6" id="KW-0540">Nuclease</keyword>
<dbReference type="PANTHER" id="PTHR34137">
    <property type="entry name" value="EXODEOXYRIBONUCLEASE 7 SMALL SUBUNIT"/>
    <property type="match status" value="1"/>
</dbReference>
<dbReference type="GO" id="GO:0005829">
    <property type="term" value="C:cytosol"/>
    <property type="evidence" value="ECO:0007669"/>
    <property type="project" value="TreeGrafter"/>
</dbReference>
<reference evidence="8" key="1">
    <citation type="submission" date="2016-10" db="EMBL/GenBank/DDBJ databases">
        <authorList>
            <person name="Varghese N."/>
            <person name="Submissions S."/>
        </authorList>
    </citation>
    <scope>NUCLEOTIDE SEQUENCE [LARGE SCALE GENOMIC DNA]</scope>
    <source>
        <strain evidence="8">DSM 3384</strain>
    </source>
</reference>
<organism evidence="7 8">
    <name type="scientific">Desulfobacula phenolica</name>
    <dbReference type="NCBI Taxonomy" id="90732"/>
    <lineage>
        <taxon>Bacteria</taxon>
        <taxon>Pseudomonadati</taxon>
        <taxon>Thermodesulfobacteriota</taxon>
        <taxon>Desulfobacteria</taxon>
        <taxon>Desulfobacterales</taxon>
        <taxon>Desulfobacteraceae</taxon>
        <taxon>Desulfobacula</taxon>
    </lineage>
</organism>
<gene>
    <name evidence="6" type="primary">xseB</name>
    <name evidence="7" type="ORF">SAMN04487931_11941</name>
</gene>
<dbReference type="Proteomes" id="UP000199608">
    <property type="component" value="Unassembled WGS sequence"/>
</dbReference>
<dbReference type="NCBIfam" id="TIGR01280">
    <property type="entry name" value="xseB"/>
    <property type="match status" value="1"/>
</dbReference>
<evidence type="ECO:0000256" key="3">
    <source>
        <dbReference type="ARBA" id="ARBA00022722"/>
    </source>
</evidence>
<accession>A0A1H2K3A9</accession>
<evidence type="ECO:0000256" key="1">
    <source>
        <dbReference type="ARBA" id="ARBA00009998"/>
    </source>
</evidence>
<comment type="similarity">
    <text evidence="1 6">Belongs to the XseB family.</text>
</comment>
<comment type="function">
    <text evidence="6">Bidirectionally degrades single-stranded DNA into large acid-insoluble oligonucleotides, which are then degraded further into small acid-soluble oligonucleotides.</text>
</comment>
<proteinExistence type="inferred from homology"/>
<dbReference type="AlphaFoldDB" id="A0A1H2K3A9"/>
<dbReference type="InterPro" id="IPR003761">
    <property type="entry name" value="Exonuc_VII_S"/>
</dbReference>
<dbReference type="InterPro" id="IPR037004">
    <property type="entry name" value="Exonuc_VII_ssu_sf"/>
</dbReference>
<dbReference type="Gene3D" id="1.10.287.1040">
    <property type="entry name" value="Exonuclease VII, small subunit"/>
    <property type="match status" value="1"/>
</dbReference>
<dbReference type="EMBL" id="FNLL01000019">
    <property type="protein sequence ID" value="SDU63043.1"/>
    <property type="molecule type" value="Genomic_DNA"/>
</dbReference>
<comment type="catalytic activity">
    <reaction evidence="6">
        <text>Exonucleolytic cleavage in either 5'- to 3'- or 3'- to 5'-direction to yield nucleoside 5'-phosphates.</text>
        <dbReference type="EC" id="3.1.11.6"/>
    </reaction>
</comment>
<sequence>MAKKKTFEEALKELEDIVRQMESGDLPLEDAVKKYESGMKQSKFCLDLLDKTEKKISLLTKDLDGNVKEEPFEDE</sequence>
<dbReference type="GO" id="GO:0009318">
    <property type="term" value="C:exodeoxyribonuclease VII complex"/>
    <property type="evidence" value="ECO:0007669"/>
    <property type="project" value="UniProtKB-UniRule"/>
</dbReference>
<protein>
    <recommendedName>
        <fullName evidence="6">Exodeoxyribonuclease 7 small subunit</fullName>
        <ecNumber evidence="6">3.1.11.6</ecNumber>
    </recommendedName>
    <alternativeName>
        <fullName evidence="6">Exodeoxyribonuclease VII small subunit</fullName>
        <shortName evidence="6">Exonuclease VII small subunit</shortName>
    </alternativeName>
</protein>
<keyword evidence="4 6" id="KW-0378">Hydrolase</keyword>
<dbReference type="EC" id="3.1.11.6" evidence="6"/>
<keyword evidence="8" id="KW-1185">Reference proteome</keyword>
<evidence type="ECO:0000256" key="2">
    <source>
        <dbReference type="ARBA" id="ARBA00022490"/>
    </source>
</evidence>
<dbReference type="SUPFAM" id="SSF116842">
    <property type="entry name" value="XseB-like"/>
    <property type="match status" value="1"/>
</dbReference>
<keyword evidence="2 6" id="KW-0963">Cytoplasm</keyword>
<dbReference type="GO" id="GO:0006308">
    <property type="term" value="P:DNA catabolic process"/>
    <property type="evidence" value="ECO:0007669"/>
    <property type="project" value="UniProtKB-UniRule"/>
</dbReference>
<keyword evidence="5 6" id="KW-0269">Exonuclease</keyword>
<dbReference type="HAMAP" id="MF_00337">
    <property type="entry name" value="Exonuc_7_S"/>
    <property type="match status" value="1"/>
</dbReference>
<comment type="subunit">
    <text evidence="6">Heterooligomer composed of large and small subunits.</text>
</comment>
<name>A0A1H2K3A9_9BACT</name>
<evidence type="ECO:0000256" key="5">
    <source>
        <dbReference type="ARBA" id="ARBA00022839"/>
    </source>
</evidence>
<comment type="subcellular location">
    <subcellularLocation>
        <location evidence="6">Cytoplasm</location>
    </subcellularLocation>
</comment>
<dbReference type="RefSeq" id="WP_092238299.1">
    <property type="nucleotide sequence ID" value="NZ_FNLL01000019.1"/>
</dbReference>